<evidence type="ECO:0000313" key="7">
    <source>
        <dbReference type="Proteomes" id="UP000321805"/>
    </source>
</evidence>
<evidence type="ECO:0000256" key="3">
    <source>
        <dbReference type="SAM" id="MobiDB-lite"/>
    </source>
</evidence>
<gene>
    <name evidence="6" type="ORF">FSW04_03255</name>
</gene>
<dbReference type="KEGG" id="bsol:FSW04_03255"/>
<dbReference type="OrthoDB" id="9792195at2"/>
<name>A0A5B8U123_9ACTN</name>
<proteinExistence type="inferred from homology"/>
<evidence type="ECO:0000256" key="1">
    <source>
        <dbReference type="ARBA" id="ARBA00022691"/>
    </source>
</evidence>
<dbReference type="SUPFAM" id="SSF102522">
    <property type="entry name" value="Bacterial fluorinating enzyme, N-terminal domain"/>
    <property type="match status" value="1"/>
</dbReference>
<feature type="domain" description="S-adenosyl-l-methionine hydroxide adenosyltransferase N-terminal" evidence="4">
    <location>
        <begin position="66"/>
        <end position="211"/>
    </location>
</feature>
<reference evidence="6 7" key="1">
    <citation type="journal article" date="2018" name="J. Microbiol.">
        <title>Baekduia soli gen. nov., sp. nov., a novel bacterium isolated from the soil of Baekdu Mountain and proposal of a novel family name, Baekduiaceae fam. nov.</title>
        <authorList>
            <person name="An D.S."/>
            <person name="Siddiqi M.Z."/>
            <person name="Kim K.H."/>
            <person name="Yu H.S."/>
            <person name="Im W.T."/>
        </authorList>
    </citation>
    <scope>NUCLEOTIDE SEQUENCE [LARGE SCALE GENOMIC DNA]</scope>
    <source>
        <strain evidence="6 7">BR7-21</strain>
    </source>
</reference>
<feature type="region of interest" description="Disordered" evidence="3">
    <location>
        <begin position="1"/>
        <end position="52"/>
    </location>
</feature>
<dbReference type="InterPro" id="IPR002747">
    <property type="entry name" value="SAM_OH_AdoTrfase"/>
</dbReference>
<dbReference type="InterPro" id="IPR023228">
    <property type="entry name" value="SAM_OH_AdoTrfase_N_sf"/>
</dbReference>
<sequence>MPGIAPGPGSVCSPSGSASATPSGASSGWPSGIPVGMSSSSGSSGMPPRYPHGRAANVADGMARPITFLSDYGLEDDFVGVCHAVIARIAPDARVIDLNHGLGRHDVRTAGLVLRRALPYCAPGVHLAVVDPGVGAERRAIALRTTEEDRILVGPDNGLLSLAAQRFGGIAEVVDVGRSRHRLEPVSATFHGRDIFAPVAAHLAAGAPLGDAGDPMDPDEIVRLDMPLAILEDAVLWAHAVAFDRFGNIMLDVEHAELADSGFRLGHAVVVNGRQGVYATTFSDVPPGELILYEDAYRTLSLAVNRGSARELLGVETDDDLRISAP</sequence>
<accession>A0A5B8U123</accession>
<dbReference type="PANTHER" id="PTHR35092">
    <property type="entry name" value="CHLORINASE MJ1651"/>
    <property type="match status" value="1"/>
</dbReference>
<dbReference type="Pfam" id="PF01887">
    <property type="entry name" value="SAM_HAT_N"/>
    <property type="match status" value="1"/>
</dbReference>
<dbReference type="Proteomes" id="UP000321805">
    <property type="component" value="Chromosome"/>
</dbReference>
<dbReference type="Pfam" id="PF20257">
    <property type="entry name" value="SAM_HAT_C"/>
    <property type="match status" value="1"/>
</dbReference>
<dbReference type="EMBL" id="CP042430">
    <property type="protein sequence ID" value="QEC46696.1"/>
    <property type="molecule type" value="Genomic_DNA"/>
</dbReference>
<feature type="compositionally biased region" description="Low complexity" evidence="3">
    <location>
        <begin position="7"/>
        <end position="47"/>
    </location>
</feature>
<feature type="domain" description="S-adenosyl-l-methionine hydroxide adenosyltransferase C-terminal" evidence="5">
    <location>
        <begin position="241"/>
        <end position="321"/>
    </location>
</feature>
<keyword evidence="1" id="KW-0949">S-adenosyl-L-methionine</keyword>
<evidence type="ECO:0000259" key="5">
    <source>
        <dbReference type="Pfam" id="PF20257"/>
    </source>
</evidence>
<dbReference type="PIRSF" id="PIRSF006779">
    <property type="entry name" value="UCP006779"/>
    <property type="match status" value="1"/>
</dbReference>
<dbReference type="AlphaFoldDB" id="A0A5B8U123"/>
<keyword evidence="7" id="KW-1185">Reference proteome</keyword>
<dbReference type="InterPro" id="IPR046470">
    <property type="entry name" value="SAM_HAT_C"/>
</dbReference>
<protein>
    <submittedName>
        <fullName evidence="6">SAM-dependent chlorinase/fluorinase</fullName>
    </submittedName>
</protein>
<dbReference type="InterPro" id="IPR023227">
    <property type="entry name" value="SAM_OH_AdoTrfase_C_sf"/>
</dbReference>
<dbReference type="InterPro" id="IPR046469">
    <property type="entry name" value="SAM_HAT_N"/>
</dbReference>
<dbReference type="Gene3D" id="2.40.30.90">
    <property type="entry name" value="Bacterial fluorinating enzyme like"/>
    <property type="match status" value="1"/>
</dbReference>
<dbReference type="PANTHER" id="PTHR35092:SF1">
    <property type="entry name" value="CHLORINASE MJ1651"/>
    <property type="match status" value="1"/>
</dbReference>
<evidence type="ECO:0000256" key="2">
    <source>
        <dbReference type="ARBA" id="ARBA00024035"/>
    </source>
</evidence>
<organism evidence="6 7">
    <name type="scientific">Baekduia soli</name>
    <dbReference type="NCBI Taxonomy" id="496014"/>
    <lineage>
        <taxon>Bacteria</taxon>
        <taxon>Bacillati</taxon>
        <taxon>Actinomycetota</taxon>
        <taxon>Thermoleophilia</taxon>
        <taxon>Solirubrobacterales</taxon>
        <taxon>Baekduiaceae</taxon>
        <taxon>Baekduia</taxon>
    </lineage>
</organism>
<dbReference type="Gene3D" id="3.40.50.10790">
    <property type="entry name" value="S-adenosyl-l-methionine hydroxide adenosyltransferase, N-terminal"/>
    <property type="match status" value="1"/>
</dbReference>
<evidence type="ECO:0000259" key="4">
    <source>
        <dbReference type="Pfam" id="PF01887"/>
    </source>
</evidence>
<comment type="similarity">
    <text evidence="2">Belongs to the SAM hydrolase / SAM-dependent halogenase family.</text>
</comment>
<evidence type="ECO:0000313" key="6">
    <source>
        <dbReference type="EMBL" id="QEC46696.1"/>
    </source>
</evidence>
<dbReference type="SUPFAM" id="SSF101852">
    <property type="entry name" value="Bacterial fluorinating enzyme, C-terminal domain"/>
    <property type="match status" value="1"/>
</dbReference>